<proteinExistence type="predicted"/>
<name>A0ABU5RUN8_9CYAN</name>
<organism evidence="1 2">
    <name type="scientific">Cyanobium gracile UHCC 0139</name>
    <dbReference type="NCBI Taxonomy" id="3110308"/>
    <lineage>
        <taxon>Bacteria</taxon>
        <taxon>Bacillati</taxon>
        <taxon>Cyanobacteriota</taxon>
        <taxon>Cyanophyceae</taxon>
        <taxon>Synechococcales</taxon>
        <taxon>Prochlorococcaceae</taxon>
        <taxon>Cyanobium</taxon>
    </lineage>
</organism>
<sequence length="82" mass="9233">MIVLKITNASDVVAANIGRFLERLTPDEYDQTKVEDIVIDRLVANLKAEGIRGEVAAFKGLDLSDDDLVIHDQLKLRRRKTI</sequence>
<protein>
    <recommendedName>
        <fullName evidence="3">(4Fe-4S)-binding protein</fullName>
    </recommendedName>
</protein>
<comment type="caution">
    <text evidence="1">The sequence shown here is derived from an EMBL/GenBank/DDBJ whole genome shotgun (WGS) entry which is preliminary data.</text>
</comment>
<accession>A0ABU5RUN8</accession>
<dbReference type="RefSeq" id="WP_323305541.1">
    <property type="nucleotide sequence ID" value="NZ_JAYGHX010000005.1"/>
</dbReference>
<evidence type="ECO:0000313" key="1">
    <source>
        <dbReference type="EMBL" id="MEA5391514.1"/>
    </source>
</evidence>
<evidence type="ECO:0008006" key="3">
    <source>
        <dbReference type="Google" id="ProtNLM"/>
    </source>
</evidence>
<dbReference type="EMBL" id="JAYGHX010000005">
    <property type="protein sequence ID" value="MEA5391514.1"/>
    <property type="molecule type" value="Genomic_DNA"/>
</dbReference>
<evidence type="ECO:0000313" key="2">
    <source>
        <dbReference type="Proteomes" id="UP001304461"/>
    </source>
</evidence>
<reference evidence="1 2" key="1">
    <citation type="submission" date="2023-12" db="EMBL/GenBank/DDBJ databases">
        <title>Baltic Sea Cyanobacteria.</title>
        <authorList>
            <person name="Delbaje E."/>
            <person name="Fewer D.P."/>
            <person name="Shishido T.K."/>
        </authorList>
    </citation>
    <scope>NUCLEOTIDE SEQUENCE [LARGE SCALE GENOMIC DNA]</scope>
    <source>
        <strain evidence="1 2">UHCC 0139</strain>
    </source>
</reference>
<dbReference type="Proteomes" id="UP001304461">
    <property type="component" value="Unassembled WGS sequence"/>
</dbReference>
<keyword evidence="2" id="KW-1185">Reference proteome</keyword>
<gene>
    <name evidence="1" type="ORF">VB738_09630</name>
</gene>